<dbReference type="InterPro" id="IPR013525">
    <property type="entry name" value="ABC2_TM"/>
</dbReference>
<keyword evidence="8" id="KW-1185">Reference proteome</keyword>
<dbReference type="PANTHER" id="PTHR43027:SF1">
    <property type="entry name" value="DOXORUBICIN RESISTANCE ABC TRANSPORTER PERMEASE PROTEIN DRRC-RELATED"/>
    <property type="match status" value="1"/>
</dbReference>
<evidence type="ECO:0000256" key="1">
    <source>
        <dbReference type="ARBA" id="ARBA00004141"/>
    </source>
</evidence>
<feature type="transmembrane region" description="Helical" evidence="5">
    <location>
        <begin position="335"/>
        <end position="354"/>
    </location>
</feature>
<accession>A0ABQ5NQE3</accession>
<dbReference type="Proteomes" id="UP001065593">
    <property type="component" value="Unassembled WGS sequence"/>
</dbReference>
<feature type="transmembrane region" description="Helical" evidence="5">
    <location>
        <begin position="20"/>
        <end position="42"/>
    </location>
</feature>
<evidence type="ECO:0000256" key="2">
    <source>
        <dbReference type="ARBA" id="ARBA00022692"/>
    </source>
</evidence>
<organism evidence="7 8">
    <name type="scientific">Lysinibacillus piscis</name>
    <dbReference type="NCBI Taxonomy" id="2518931"/>
    <lineage>
        <taxon>Bacteria</taxon>
        <taxon>Bacillati</taxon>
        <taxon>Bacillota</taxon>
        <taxon>Bacilli</taxon>
        <taxon>Bacillales</taxon>
        <taxon>Bacillaceae</taxon>
        <taxon>Lysinibacillus</taxon>
    </lineage>
</organism>
<dbReference type="Pfam" id="PF12698">
    <property type="entry name" value="ABC2_membrane_3"/>
    <property type="match status" value="1"/>
</dbReference>
<evidence type="ECO:0000256" key="5">
    <source>
        <dbReference type="SAM" id="Phobius"/>
    </source>
</evidence>
<dbReference type="InterPro" id="IPR052902">
    <property type="entry name" value="ABC-2_transporter"/>
</dbReference>
<keyword evidence="2 5" id="KW-0812">Transmembrane</keyword>
<evidence type="ECO:0000259" key="6">
    <source>
        <dbReference type="Pfam" id="PF12698"/>
    </source>
</evidence>
<dbReference type="PANTHER" id="PTHR43027">
    <property type="entry name" value="DOXORUBICIN RESISTANCE ABC TRANSPORTER PERMEASE PROTEIN DRRC-RELATED"/>
    <property type="match status" value="1"/>
</dbReference>
<feature type="domain" description="ABC-2 type transporter transmembrane" evidence="6">
    <location>
        <begin position="21"/>
        <end position="408"/>
    </location>
</feature>
<dbReference type="EMBL" id="BRZA01000012">
    <property type="protein sequence ID" value="GLC90542.1"/>
    <property type="molecule type" value="Genomic_DNA"/>
</dbReference>
<name>A0ABQ5NQE3_9BACI</name>
<evidence type="ECO:0000313" key="7">
    <source>
        <dbReference type="EMBL" id="GLC90542.1"/>
    </source>
</evidence>
<feature type="transmembrane region" description="Helical" evidence="5">
    <location>
        <begin position="389"/>
        <end position="411"/>
    </location>
</feature>
<comment type="subcellular location">
    <subcellularLocation>
        <location evidence="1">Membrane</location>
        <topology evidence="1">Multi-pass membrane protein</topology>
    </subcellularLocation>
</comment>
<feature type="transmembrane region" description="Helical" evidence="5">
    <location>
        <begin position="222"/>
        <end position="245"/>
    </location>
</feature>
<keyword evidence="4 5" id="KW-0472">Membrane</keyword>
<protein>
    <recommendedName>
        <fullName evidence="6">ABC-2 type transporter transmembrane domain-containing protein</fullName>
    </recommendedName>
</protein>
<sequence>MFLALIQKQLKLIWRSPQELLILLGMPIALISIIGFALGSLLDGNSEAIQIKVAFAMHEDENVALETFVQDKGETFGIGRNMLPSLQQMLPIATLRKEVFDNEEMTSFLQVTTITPQEIAKAKQDDVYDAIIEVPSGFTEQFLLSIFEQDTAPVLPIYLNDDKEIATTVVKRIVDTYQYQFTLMNALAEQGMIEADFTIPIAKVSSSIETVNGQQPVSVSAYYSFSMGVMFIMYWVGTIAGQAFLEKDKHIFDRILLANINPAIYLVAIIISTVFLAMLQMLILFIFAHLVFDVSYGPWSLYIVTTFMIALVVGGLTAVLSAINYKFNSVSASNLFGSSIVAILALLGGSFFNLSSIMPDIARIGYFTPNGAALQSYLTIQQGGNLAQIMPYLSTLGVLAIMFFVCAFLVFPKRGGIA</sequence>
<evidence type="ECO:0000256" key="4">
    <source>
        <dbReference type="ARBA" id="ARBA00023136"/>
    </source>
</evidence>
<evidence type="ECO:0000256" key="3">
    <source>
        <dbReference type="ARBA" id="ARBA00022989"/>
    </source>
</evidence>
<comment type="caution">
    <text evidence="7">The sequence shown here is derived from an EMBL/GenBank/DDBJ whole genome shotgun (WGS) entry which is preliminary data.</text>
</comment>
<keyword evidence="3 5" id="KW-1133">Transmembrane helix</keyword>
<dbReference type="RefSeq" id="WP_264990451.1">
    <property type="nucleotide sequence ID" value="NZ_BRZA01000012.1"/>
</dbReference>
<gene>
    <name evidence="7" type="ORF">LYSBPC_36690</name>
</gene>
<feature type="transmembrane region" description="Helical" evidence="5">
    <location>
        <begin position="299"/>
        <end position="323"/>
    </location>
</feature>
<reference evidence="7" key="1">
    <citation type="submission" date="2022-08" db="EMBL/GenBank/DDBJ databases">
        <title>Draft genome sequence of Lysinibacillus sp. strain KH24.</title>
        <authorList>
            <person name="Kanbe H."/>
            <person name="Itoh H."/>
        </authorList>
    </citation>
    <scope>NUCLEOTIDE SEQUENCE</scope>
    <source>
        <strain evidence="7">KH24</strain>
    </source>
</reference>
<feature type="transmembrane region" description="Helical" evidence="5">
    <location>
        <begin position="265"/>
        <end position="287"/>
    </location>
</feature>
<proteinExistence type="predicted"/>
<evidence type="ECO:0000313" key="8">
    <source>
        <dbReference type="Proteomes" id="UP001065593"/>
    </source>
</evidence>